<dbReference type="InterPro" id="IPR005300">
    <property type="entry name" value="MltA_B"/>
</dbReference>
<accession>A0AAV3XI35</accession>
<dbReference type="SUPFAM" id="SSF50685">
    <property type="entry name" value="Barwin-like endoglucanases"/>
    <property type="match status" value="1"/>
</dbReference>
<name>A0AAV3XI35_9CYAN</name>
<dbReference type="PANTHER" id="PTHR30124:SF0">
    <property type="entry name" value="MEMBRANE-BOUND LYTIC MUREIN TRANSGLYCOSYLASE A"/>
    <property type="match status" value="1"/>
</dbReference>
<sequence>MRRKLAIITLSLGAVLVDLDGCTPNRLDALTVAQNQVDTSVSIPQSDVPIFELPAPNWTPLLPVKESAFTVCCQSRRWGFDEQLWEQNGKTGDKEALLQSIDRSLRYLQTAESAAAYRRYRVAGITRERARRSLRRFQQLVIESRSPAELQAAIYREFDIYQSIGSDGFGNVLFTAYFEPIYTASRVPTPEYRYPIYRLPPDFKSWRRPHPTREQLEGKDGLQGDQGKLRGLELFWFKDRLEPYQIQIQGSARLQLNDGTQTTVGYAGNTAYNYTSLGRSLIDDKKLPEQGVTMPIILQYFQQHSEELDIYIPRDRSFVFFQENHGRPATGSIHVPLTPERSIATDKSKMPPGALALIHAQIPYVNATGQMEQRTVSRYVLDQDTGGAIRGPGRVDYFLGSGQIAGDRAGVTVGNGQLYYLFLKR</sequence>
<dbReference type="GO" id="GO:0071555">
    <property type="term" value="P:cell wall organization"/>
    <property type="evidence" value="ECO:0007669"/>
    <property type="project" value="UniProtKB-KW"/>
</dbReference>
<dbReference type="SMART" id="SM00925">
    <property type="entry name" value="MltA"/>
    <property type="match status" value="1"/>
</dbReference>
<dbReference type="Gene3D" id="2.40.240.50">
    <property type="entry name" value="Barwin-like endoglucanases"/>
    <property type="match status" value="1"/>
</dbReference>
<proteinExistence type="predicted"/>
<keyword evidence="3" id="KW-0456">Lyase</keyword>
<dbReference type="EMBL" id="BLAY01000090">
    <property type="protein sequence ID" value="GET40391.1"/>
    <property type="molecule type" value="Genomic_DNA"/>
</dbReference>
<keyword evidence="4" id="KW-0961">Cell wall biogenesis/degradation</keyword>
<dbReference type="GO" id="GO:0019867">
    <property type="term" value="C:outer membrane"/>
    <property type="evidence" value="ECO:0007669"/>
    <property type="project" value="InterPro"/>
</dbReference>
<gene>
    <name evidence="7" type="ORF">MiSe_52000</name>
</gene>
<dbReference type="PIRSF" id="PIRSF019422">
    <property type="entry name" value="MltA"/>
    <property type="match status" value="1"/>
</dbReference>
<evidence type="ECO:0000313" key="7">
    <source>
        <dbReference type="EMBL" id="GET40391.1"/>
    </source>
</evidence>
<comment type="caution">
    <text evidence="7">The sequence shown here is derived from an EMBL/GenBank/DDBJ whole genome shotgun (WGS) entry which is preliminary data.</text>
</comment>
<dbReference type="GO" id="GO:0004553">
    <property type="term" value="F:hydrolase activity, hydrolyzing O-glycosyl compounds"/>
    <property type="evidence" value="ECO:0007669"/>
    <property type="project" value="InterPro"/>
</dbReference>
<dbReference type="Pfam" id="PF06725">
    <property type="entry name" value="3D"/>
    <property type="match status" value="1"/>
</dbReference>
<feature type="domain" description="Lytic transglycosylase MltA" evidence="6">
    <location>
        <begin position="181"/>
        <end position="322"/>
    </location>
</feature>
<dbReference type="CDD" id="cd14485">
    <property type="entry name" value="mltA_like_LT_A"/>
    <property type="match status" value="1"/>
</dbReference>
<evidence type="ECO:0000256" key="4">
    <source>
        <dbReference type="ARBA" id="ARBA00023316"/>
    </source>
</evidence>
<dbReference type="InterPro" id="IPR036908">
    <property type="entry name" value="RlpA-like_sf"/>
</dbReference>
<evidence type="ECO:0000256" key="2">
    <source>
        <dbReference type="ARBA" id="ARBA00012587"/>
    </source>
</evidence>
<dbReference type="GO" id="GO:0008933">
    <property type="term" value="F:peptidoglycan lytic transglycosylase activity"/>
    <property type="evidence" value="ECO:0007669"/>
    <property type="project" value="TreeGrafter"/>
</dbReference>
<dbReference type="EC" id="4.2.2.n1" evidence="2"/>
<dbReference type="GO" id="GO:0009253">
    <property type="term" value="P:peptidoglycan catabolic process"/>
    <property type="evidence" value="ECO:0007669"/>
    <property type="project" value="TreeGrafter"/>
</dbReference>
<dbReference type="Pfam" id="PF03562">
    <property type="entry name" value="MltA"/>
    <property type="match status" value="1"/>
</dbReference>
<keyword evidence="8" id="KW-1185">Reference proteome</keyword>
<evidence type="ECO:0000313" key="8">
    <source>
        <dbReference type="Proteomes" id="UP001050975"/>
    </source>
</evidence>
<evidence type="ECO:0000259" key="6">
    <source>
        <dbReference type="SMART" id="SM00925"/>
    </source>
</evidence>
<protein>
    <recommendedName>
        <fullName evidence="2">peptidoglycan lytic exotransglycosylase</fullName>
        <ecNumber evidence="2">4.2.2.n1</ecNumber>
    </recommendedName>
    <alternativeName>
        <fullName evidence="5">Murein hydrolase A</fullName>
    </alternativeName>
</protein>
<dbReference type="Gene3D" id="2.40.40.10">
    <property type="entry name" value="RlpA-like domain"/>
    <property type="match status" value="1"/>
</dbReference>
<dbReference type="RefSeq" id="WP_226586231.1">
    <property type="nucleotide sequence ID" value="NZ_BLAY01000090.1"/>
</dbReference>
<dbReference type="InterPro" id="IPR026044">
    <property type="entry name" value="MltA"/>
</dbReference>
<reference evidence="7" key="1">
    <citation type="submission" date="2019-10" db="EMBL/GenBank/DDBJ databases">
        <title>Draft genome sequece of Microseira wollei NIES-4236.</title>
        <authorList>
            <person name="Yamaguchi H."/>
            <person name="Suzuki S."/>
            <person name="Kawachi M."/>
        </authorList>
    </citation>
    <scope>NUCLEOTIDE SEQUENCE</scope>
    <source>
        <strain evidence="7">NIES-4236</strain>
    </source>
</reference>
<dbReference type="Proteomes" id="UP001050975">
    <property type="component" value="Unassembled WGS sequence"/>
</dbReference>
<evidence type="ECO:0000256" key="5">
    <source>
        <dbReference type="ARBA" id="ARBA00030918"/>
    </source>
</evidence>
<dbReference type="InterPro" id="IPR010611">
    <property type="entry name" value="3D_dom"/>
</dbReference>
<dbReference type="AlphaFoldDB" id="A0AAV3XI35"/>
<evidence type="ECO:0000256" key="3">
    <source>
        <dbReference type="ARBA" id="ARBA00023239"/>
    </source>
</evidence>
<organism evidence="7 8">
    <name type="scientific">Microseira wollei NIES-4236</name>
    <dbReference type="NCBI Taxonomy" id="2530354"/>
    <lineage>
        <taxon>Bacteria</taxon>
        <taxon>Bacillati</taxon>
        <taxon>Cyanobacteriota</taxon>
        <taxon>Cyanophyceae</taxon>
        <taxon>Oscillatoriophycideae</taxon>
        <taxon>Aerosakkonematales</taxon>
        <taxon>Aerosakkonemataceae</taxon>
        <taxon>Microseira</taxon>
    </lineage>
</organism>
<dbReference type="GO" id="GO:0009254">
    <property type="term" value="P:peptidoglycan turnover"/>
    <property type="evidence" value="ECO:0007669"/>
    <property type="project" value="InterPro"/>
</dbReference>
<evidence type="ECO:0000256" key="1">
    <source>
        <dbReference type="ARBA" id="ARBA00001420"/>
    </source>
</evidence>
<comment type="catalytic activity">
    <reaction evidence="1">
        <text>Exolytic cleavage of the (1-&gt;4)-beta-glycosidic linkage between N-acetylmuramic acid (MurNAc) and N-acetylglucosamine (GlcNAc) residues in peptidoglycan, from either the reducing or the non-reducing ends of the peptidoglycan chains, with concomitant formation of a 1,6-anhydrobond in the MurNAc residue.</text>
        <dbReference type="EC" id="4.2.2.n1"/>
    </reaction>
</comment>
<dbReference type="PANTHER" id="PTHR30124">
    <property type="entry name" value="MEMBRANE-BOUND LYTIC MUREIN TRANSGLYCOSYLASE A"/>
    <property type="match status" value="1"/>
</dbReference>
<dbReference type="CDD" id="cd14668">
    <property type="entry name" value="mlta_B"/>
    <property type="match status" value="1"/>
</dbReference>